<evidence type="ECO:0000313" key="16">
    <source>
        <dbReference type="Proteomes" id="UP000623172"/>
    </source>
</evidence>
<dbReference type="Pfam" id="PF05173">
    <property type="entry name" value="DapB_C"/>
    <property type="match status" value="1"/>
</dbReference>
<dbReference type="SUPFAM" id="SSF55021">
    <property type="entry name" value="ACT-like"/>
    <property type="match status" value="2"/>
</dbReference>
<dbReference type="InterPro" id="IPR045865">
    <property type="entry name" value="ACT-like_dom_sf"/>
</dbReference>
<dbReference type="PANTHER" id="PTHR20836">
    <property type="entry name" value="DIHYDRODIPICOLINATE REDUCTASE"/>
    <property type="match status" value="1"/>
</dbReference>
<dbReference type="RefSeq" id="WP_249316150.1">
    <property type="nucleotide sequence ID" value="NZ_JACRSR010000002.1"/>
</dbReference>
<dbReference type="GO" id="GO:0016301">
    <property type="term" value="F:kinase activity"/>
    <property type="evidence" value="ECO:0007669"/>
    <property type="project" value="UniProtKB-KW"/>
</dbReference>
<dbReference type="AlphaFoldDB" id="A0A926D704"/>
<dbReference type="InterPro" id="IPR023940">
    <property type="entry name" value="DHDPR_bac"/>
</dbReference>
<comment type="caution">
    <text evidence="12">Lacks conserved residue(s) required for the propagation of feature annotation.</text>
</comment>
<dbReference type="Gene3D" id="3.40.50.720">
    <property type="entry name" value="NAD(P)-binding Rossmann-like Domain"/>
    <property type="match status" value="1"/>
</dbReference>
<evidence type="ECO:0000256" key="4">
    <source>
        <dbReference type="ARBA" id="ARBA00022741"/>
    </source>
</evidence>
<dbReference type="SUPFAM" id="SSF55347">
    <property type="entry name" value="Glyceraldehyde-3-phosphate dehydrogenase-like, C-terminal domain"/>
    <property type="match status" value="1"/>
</dbReference>
<dbReference type="PROSITE" id="PS51671">
    <property type="entry name" value="ACT"/>
    <property type="match status" value="1"/>
</dbReference>
<accession>A0A926D704</accession>
<keyword evidence="16" id="KW-1185">Reference proteome</keyword>
<evidence type="ECO:0000256" key="2">
    <source>
        <dbReference type="ARBA" id="ARBA00022490"/>
    </source>
</evidence>
<comment type="caution">
    <text evidence="15">The sequence shown here is derived from an EMBL/GenBank/DDBJ whole genome shotgun (WGS) entry which is preliminary data.</text>
</comment>
<comment type="function">
    <text evidence="12">Catalyzes the conversion of 4-hydroxy-tetrahydrodipicolinate (HTPA) to tetrahydrodipicolinate.</text>
</comment>
<dbReference type="GO" id="GO:0051287">
    <property type="term" value="F:NAD binding"/>
    <property type="evidence" value="ECO:0007669"/>
    <property type="project" value="UniProtKB-UniRule"/>
</dbReference>
<feature type="domain" description="ACT" evidence="14">
    <location>
        <begin position="268"/>
        <end position="342"/>
    </location>
</feature>
<comment type="catalytic activity">
    <reaction evidence="12">
        <text>(S)-2,3,4,5-tetrahydrodipicolinate + NADP(+) + H2O = (2S,4S)-4-hydroxy-2,3,4,5-tetrahydrodipicolinate + NADPH + H(+)</text>
        <dbReference type="Rhea" id="RHEA:35331"/>
        <dbReference type="ChEBI" id="CHEBI:15377"/>
        <dbReference type="ChEBI" id="CHEBI:15378"/>
        <dbReference type="ChEBI" id="CHEBI:16845"/>
        <dbReference type="ChEBI" id="CHEBI:57783"/>
        <dbReference type="ChEBI" id="CHEBI:58349"/>
        <dbReference type="ChEBI" id="CHEBI:67139"/>
        <dbReference type="EC" id="1.17.1.8"/>
    </reaction>
</comment>
<feature type="binding site" evidence="12">
    <location>
        <begin position="8"/>
        <end position="13"/>
    </location>
    <ligand>
        <name>NAD(+)</name>
        <dbReference type="ChEBI" id="CHEBI:57540"/>
    </ligand>
</feature>
<dbReference type="Pfam" id="PF01113">
    <property type="entry name" value="DapB_N"/>
    <property type="match status" value="1"/>
</dbReference>
<sequence>MTRIIINGVNGRMGQAVAEFALRSKRFQVAAGVDLNKDLLDWPFPVYTKLEEASEPADAIIDFTRPGSITEVLPYAKAKKMGAVIATTGFTPEQLEYIRSFTSDIPVFRSANMSLGINLLQNLAQQAVQFLGDTFDIEIVERHHNQKLDSPSGTALALADSINDVLSHKKEYVYGRHSQTEKRQKSELGIHAVRGGSIVGDHEISFISDTEIIALSHNALSRRVFAEGALRAALYIKGRPPKLYDMQDMISGERTVTHLYTDQHQAIVTLNKLPHDPKILADIFGALAEQGISIDMISQTAPVAGTISLSFSMSDQDLAQAFEVLRPFNARNPGMRLDIMGSAVKLTVEGMGMERQSGVAANMFALLAQHNIQTKLVTTAETKISVIIDETDEYEATDLIAKAYSLA</sequence>
<keyword evidence="8 12" id="KW-0220">Diaminopimelate biosynthesis</keyword>
<evidence type="ECO:0000256" key="3">
    <source>
        <dbReference type="ARBA" id="ARBA00022605"/>
    </source>
</evidence>
<evidence type="ECO:0000256" key="6">
    <source>
        <dbReference type="ARBA" id="ARBA00022840"/>
    </source>
</evidence>
<dbReference type="GO" id="GO:0019877">
    <property type="term" value="P:diaminopimelate biosynthetic process"/>
    <property type="evidence" value="ECO:0007669"/>
    <property type="project" value="UniProtKB-UniRule"/>
</dbReference>
<dbReference type="GO" id="GO:0008839">
    <property type="term" value="F:4-hydroxy-tetrahydrodipicolinate reductase"/>
    <property type="evidence" value="ECO:0007669"/>
    <property type="project" value="UniProtKB-UniRule"/>
</dbReference>
<keyword evidence="10 12" id="KW-0520">NAD</keyword>
<gene>
    <name evidence="12" type="primary">dapB</name>
    <name evidence="15" type="ORF">H8696_06645</name>
</gene>
<keyword evidence="9 12" id="KW-0560">Oxidoreductase</keyword>
<dbReference type="InterPro" id="IPR036291">
    <property type="entry name" value="NAD(P)-bd_dom_sf"/>
</dbReference>
<dbReference type="FunFam" id="3.30.360.10:FF:000009">
    <property type="entry name" value="4-hydroxy-tetrahydrodipicolinate reductase"/>
    <property type="match status" value="1"/>
</dbReference>
<evidence type="ECO:0000256" key="5">
    <source>
        <dbReference type="ARBA" id="ARBA00022777"/>
    </source>
</evidence>
<comment type="subunit">
    <text evidence="12">Homotetramer.</text>
</comment>
<evidence type="ECO:0000256" key="10">
    <source>
        <dbReference type="ARBA" id="ARBA00023027"/>
    </source>
</evidence>
<dbReference type="GO" id="GO:0009089">
    <property type="term" value="P:lysine biosynthetic process via diaminopimelate"/>
    <property type="evidence" value="ECO:0007669"/>
    <property type="project" value="UniProtKB-UniRule"/>
</dbReference>
<protein>
    <recommendedName>
        <fullName evidence="12 13">4-hydroxy-tetrahydrodipicolinate reductase</fullName>
        <shortName evidence="12">HTPA reductase</shortName>
        <ecNumber evidence="12 13">1.17.1.8</ecNumber>
    </recommendedName>
</protein>
<dbReference type="SUPFAM" id="SSF51735">
    <property type="entry name" value="NAD(P)-binding Rossmann-fold domains"/>
    <property type="match status" value="1"/>
</dbReference>
<dbReference type="GO" id="GO:0005829">
    <property type="term" value="C:cytosol"/>
    <property type="evidence" value="ECO:0007669"/>
    <property type="project" value="TreeGrafter"/>
</dbReference>
<keyword evidence="7 12" id="KW-0521">NADP</keyword>
<feature type="binding site" evidence="12">
    <location>
        <begin position="110"/>
        <end position="113"/>
    </location>
    <ligand>
        <name>NAD(+)</name>
        <dbReference type="ChEBI" id="CHEBI:57540"/>
    </ligand>
</feature>
<dbReference type="InterPro" id="IPR022664">
    <property type="entry name" value="DapB_N_CS"/>
</dbReference>
<feature type="active site" description="Proton donor" evidence="12">
    <location>
        <position position="147"/>
    </location>
</feature>
<dbReference type="GO" id="GO:0005524">
    <property type="term" value="F:ATP binding"/>
    <property type="evidence" value="ECO:0007669"/>
    <property type="project" value="UniProtKB-KW"/>
</dbReference>
<dbReference type="PROSITE" id="PS01298">
    <property type="entry name" value="DAPB"/>
    <property type="match status" value="1"/>
</dbReference>
<dbReference type="EMBL" id="JACRSR010000002">
    <property type="protein sequence ID" value="MBC8531525.1"/>
    <property type="molecule type" value="Genomic_DNA"/>
</dbReference>
<evidence type="ECO:0000256" key="12">
    <source>
        <dbReference type="HAMAP-Rule" id="MF_00102"/>
    </source>
</evidence>
<feature type="binding site" evidence="12">
    <location>
        <position position="144"/>
    </location>
    <ligand>
        <name>(S)-2,3,4,5-tetrahydrodipicolinate</name>
        <dbReference type="ChEBI" id="CHEBI:16845"/>
    </ligand>
</feature>
<name>A0A926D704_9FIRM</name>
<dbReference type="CDD" id="cd04891">
    <property type="entry name" value="ACT_AK-LysC-DapG-like_1"/>
    <property type="match status" value="1"/>
</dbReference>
<dbReference type="InterPro" id="IPR000846">
    <property type="entry name" value="DapB_N"/>
</dbReference>
<keyword evidence="2 12" id="KW-0963">Cytoplasm</keyword>
<dbReference type="PANTHER" id="PTHR20836:SF7">
    <property type="entry name" value="4-HYDROXY-TETRAHYDRODIPICOLINATE REDUCTASE"/>
    <property type="match status" value="1"/>
</dbReference>
<evidence type="ECO:0000256" key="7">
    <source>
        <dbReference type="ARBA" id="ARBA00022857"/>
    </source>
</evidence>
<evidence type="ECO:0000259" key="14">
    <source>
        <dbReference type="PROSITE" id="PS51671"/>
    </source>
</evidence>
<evidence type="ECO:0000256" key="9">
    <source>
        <dbReference type="ARBA" id="ARBA00023002"/>
    </source>
</evidence>
<evidence type="ECO:0000256" key="1">
    <source>
        <dbReference type="ARBA" id="ARBA00006642"/>
    </source>
</evidence>
<organism evidence="15 16">
    <name type="scientific">Gehongia tenuis</name>
    <dbReference type="NCBI Taxonomy" id="2763655"/>
    <lineage>
        <taxon>Bacteria</taxon>
        <taxon>Bacillati</taxon>
        <taxon>Bacillota</taxon>
        <taxon>Clostridia</taxon>
        <taxon>Christensenellales</taxon>
        <taxon>Christensenellaceae</taxon>
        <taxon>Gehongia</taxon>
    </lineage>
</organism>
<comment type="subcellular location">
    <subcellularLocation>
        <location evidence="12">Cytoplasm</location>
    </subcellularLocation>
</comment>
<reference evidence="15" key="1">
    <citation type="submission" date="2020-08" db="EMBL/GenBank/DDBJ databases">
        <title>Genome public.</title>
        <authorList>
            <person name="Liu C."/>
            <person name="Sun Q."/>
        </authorList>
    </citation>
    <scope>NUCLEOTIDE SEQUENCE</scope>
    <source>
        <strain evidence="15">NSJ-53</strain>
    </source>
</reference>
<keyword evidence="3 12" id="KW-0028">Amino-acid biosynthesis</keyword>
<comment type="pathway">
    <text evidence="12">Amino-acid biosynthesis; L-lysine biosynthesis via DAP pathway; (S)-tetrahydrodipicolinate from L-aspartate: step 4/4.</text>
</comment>
<feature type="active site" description="Proton donor/acceptor" evidence="12">
    <location>
        <position position="143"/>
    </location>
</feature>
<keyword evidence="6" id="KW-0067">ATP-binding</keyword>
<evidence type="ECO:0000256" key="13">
    <source>
        <dbReference type="NCBIfam" id="TIGR00036"/>
    </source>
</evidence>
<dbReference type="Gene3D" id="3.30.360.10">
    <property type="entry name" value="Dihydrodipicolinate Reductase, domain 2"/>
    <property type="match status" value="1"/>
</dbReference>
<dbReference type="Proteomes" id="UP000623172">
    <property type="component" value="Unassembled WGS sequence"/>
</dbReference>
<evidence type="ECO:0000256" key="11">
    <source>
        <dbReference type="ARBA" id="ARBA00023154"/>
    </source>
</evidence>
<dbReference type="GO" id="GO:0050661">
    <property type="term" value="F:NADP binding"/>
    <property type="evidence" value="ECO:0007669"/>
    <property type="project" value="UniProtKB-UniRule"/>
</dbReference>
<dbReference type="GO" id="GO:0016726">
    <property type="term" value="F:oxidoreductase activity, acting on CH or CH2 groups, NAD or NADP as acceptor"/>
    <property type="evidence" value="ECO:0007669"/>
    <property type="project" value="UniProtKB-UniRule"/>
</dbReference>
<dbReference type="Gene3D" id="3.30.2130.10">
    <property type="entry name" value="VC0802-like"/>
    <property type="match status" value="1"/>
</dbReference>
<dbReference type="HAMAP" id="MF_00102">
    <property type="entry name" value="DapB"/>
    <property type="match status" value="1"/>
</dbReference>
<feature type="binding site" evidence="12">
    <location>
        <begin position="86"/>
        <end position="88"/>
    </location>
    <ligand>
        <name>NAD(+)</name>
        <dbReference type="ChEBI" id="CHEBI:57540"/>
    </ligand>
</feature>
<keyword evidence="4" id="KW-0547">Nucleotide-binding</keyword>
<comment type="similarity">
    <text evidence="1 12">Belongs to the DapB family.</text>
</comment>
<comment type="catalytic activity">
    <reaction evidence="12">
        <text>(S)-2,3,4,5-tetrahydrodipicolinate + NAD(+) + H2O = (2S,4S)-4-hydroxy-2,3,4,5-tetrahydrodipicolinate + NADH + H(+)</text>
        <dbReference type="Rhea" id="RHEA:35323"/>
        <dbReference type="ChEBI" id="CHEBI:15377"/>
        <dbReference type="ChEBI" id="CHEBI:15378"/>
        <dbReference type="ChEBI" id="CHEBI:16845"/>
        <dbReference type="ChEBI" id="CHEBI:57540"/>
        <dbReference type="ChEBI" id="CHEBI:57945"/>
        <dbReference type="ChEBI" id="CHEBI:67139"/>
        <dbReference type="EC" id="1.17.1.8"/>
    </reaction>
</comment>
<evidence type="ECO:0000313" key="15">
    <source>
        <dbReference type="EMBL" id="MBC8531525.1"/>
    </source>
</evidence>
<evidence type="ECO:0000256" key="8">
    <source>
        <dbReference type="ARBA" id="ARBA00022915"/>
    </source>
</evidence>
<keyword evidence="5" id="KW-0808">Transferase</keyword>
<dbReference type="InterPro" id="IPR022663">
    <property type="entry name" value="DapB_C"/>
</dbReference>
<dbReference type="CDD" id="cd02274">
    <property type="entry name" value="DHDPR_N"/>
    <property type="match status" value="1"/>
</dbReference>
<dbReference type="InterPro" id="IPR054352">
    <property type="entry name" value="ACT_Aspartokinase"/>
</dbReference>
<dbReference type="EC" id="1.17.1.8" evidence="12 13"/>
<comment type="caution">
    <text evidence="12">Was originally thought to be a dihydrodipicolinate reductase (DHDPR), catalyzing the conversion of dihydrodipicolinate to tetrahydrodipicolinate. However, it was shown in E.coli that the substrate of the enzymatic reaction is not dihydrodipicolinate (DHDP) but in fact (2S,4S)-4-hydroxy-2,3,4,5-tetrahydrodipicolinic acid (HTPA), the product released by the DapA-catalyzed reaction.</text>
</comment>
<feature type="binding site" evidence="12">
    <location>
        <begin position="153"/>
        <end position="154"/>
    </location>
    <ligand>
        <name>(S)-2,3,4,5-tetrahydrodipicolinate</name>
        <dbReference type="ChEBI" id="CHEBI:16845"/>
    </ligand>
</feature>
<keyword evidence="11 12" id="KW-0457">Lysine biosynthesis</keyword>
<dbReference type="NCBIfam" id="TIGR00036">
    <property type="entry name" value="dapB"/>
    <property type="match status" value="1"/>
</dbReference>
<dbReference type="InterPro" id="IPR002912">
    <property type="entry name" value="ACT_dom"/>
</dbReference>
<keyword evidence="5" id="KW-0418">Kinase</keyword>
<dbReference type="Pfam" id="PF22468">
    <property type="entry name" value="ACT_9"/>
    <property type="match status" value="2"/>
</dbReference>
<proteinExistence type="inferred from homology"/>